<gene>
    <name evidence="1" type="ORF">EVOR1521_LOCUS27894</name>
</gene>
<dbReference type="InterPro" id="IPR009091">
    <property type="entry name" value="RCC1/BLIP-II"/>
</dbReference>
<dbReference type="Proteomes" id="UP001178507">
    <property type="component" value="Unassembled WGS sequence"/>
</dbReference>
<protein>
    <recommendedName>
        <fullName evidence="3">Ubiquitin-like domain-containing protein</fullName>
    </recommendedName>
</protein>
<dbReference type="SUPFAM" id="SSF50985">
    <property type="entry name" value="RCC1/BLIP-II"/>
    <property type="match status" value="1"/>
</dbReference>
<dbReference type="Gene3D" id="2.130.10.30">
    <property type="entry name" value="Regulator of chromosome condensation 1/beta-lactamase-inhibitor protein II"/>
    <property type="match status" value="1"/>
</dbReference>
<evidence type="ECO:0008006" key="3">
    <source>
        <dbReference type="Google" id="ProtNLM"/>
    </source>
</evidence>
<organism evidence="1 2">
    <name type="scientific">Effrenium voratum</name>
    <dbReference type="NCBI Taxonomy" id="2562239"/>
    <lineage>
        <taxon>Eukaryota</taxon>
        <taxon>Sar</taxon>
        <taxon>Alveolata</taxon>
        <taxon>Dinophyceae</taxon>
        <taxon>Suessiales</taxon>
        <taxon>Symbiodiniaceae</taxon>
        <taxon>Effrenium</taxon>
    </lineage>
</organism>
<comment type="caution">
    <text evidence="1">The sequence shown here is derived from an EMBL/GenBank/DDBJ whole genome shotgun (WGS) entry which is preliminary data.</text>
</comment>
<dbReference type="InterPro" id="IPR029071">
    <property type="entry name" value="Ubiquitin-like_domsf"/>
</dbReference>
<dbReference type="SUPFAM" id="SSF54236">
    <property type="entry name" value="Ubiquitin-like"/>
    <property type="match status" value="1"/>
</dbReference>
<keyword evidence="2" id="KW-1185">Reference proteome</keyword>
<sequence length="287" mass="29997">MTPESTKKSGTGHVSVGSAMKVSVCLPSGRSCLLALPDAQATVREVAVDAQLQLKRGLLKLTFGGRLLDPSSSLGEVGVRDGDILEAIVVAPVAPVKIAASGKAFAISARGCVKTWGGDGWGGDSSQVQEQLMGVQQIQASHAAFAAILEDGSVVTWGDHDDGGDSRQVQDQLQRVRQIQAAGNAFAAILEDGSVVTWGKRDWGGDSDQVRRHLVRVQQIQATHHAFAAILEDGSVVTWGDPDSGSDSSEVRGAVGARAADPSKSGCFCCHPGGWLCCDLGHASCWW</sequence>
<evidence type="ECO:0000313" key="2">
    <source>
        <dbReference type="Proteomes" id="UP001178507"/>
    </source>
</evidence>
<dbReference type="AlphaFoldDB" id="A0AA36JHJ6"/>
<evidence type="ECO:0000313" key="1">
    <source>
        <dbReference type="EMBL" id="CAJ1405762.1"/>
    </source>
</evidence>
<name>A0AA36JHJ6_9DINO</name>
<proteinExistence type="predicted"/>
<reference evidence="1" key="1">
    <citation type="submission" date="2023-08" db="EMBL/GenBank/DDBJ databases">
        <authorList>
            <person name="Chen Y."/>
            <person name="Shah S."/>
            <person name="Dougan E. K."/>
            <person name="Thang M."/>
            <person name="Chan C."/>
        </authorList>
    </citation>
    <scope>NUCLEOTIDE SEQUENCE</scope>
</reference>
<dbReference type="EMBL" id="CAUJNA010003601">
    <property type="protein sequence ID" value="CAJ1405762.1"/>
    <property type="molecule type" value="Genomic_DNA"/>
</dbReference>
<accession>A0AA36JHJ6</accession>